<feature type="domain" description="Knr4/Smi1-like" evidence="1">
    <location>
        <begin position="12"/>
        <end position="138"/>
    </location>
</feature>
<gene>
    <name evidence="2" type="ORF">J4P90_19660</name>
</gene>
<dbReference type="SUPFAM" id="SSF160631">
    <property type="entry name" value="SMI1/KNR4-like"/>
    <property type="match status" value="1"/>
</dbReference>
<name>A0ABS3P2J7_9BACI</name>
<organism evidence="2 3">
    <name type="scientific">Bacillus arachidis</name>
    <dbReference type="NCBI Taxonomy" id="2819290"/>
    <lineage>
        <taxon>Bacteria</taxon>
        <taxon>Bacillati</taxon>
        <taxon>Bacillota</taxon>
        <taxon>Bacilli</taxon>
        <taxon>Bacillales</taxon>
        <taxon>Bacillaceae</taxon>
        <taxon>Bacillus</taxon>
    </lineage>
</organism>
<evidence type="ECO:0000259" key="1">
    <source>
        <dbReference type="SMART" id="SM00860"/>
    </source>
</evidence>
<accession>A0ABS3P2J7</accession>
<sequence>MREIKWLFSEEIVDEQIINKVEKSFGVNFPNDYKECVKKYNGGYPEPNTFEFVTGGEGVINDLLSFTSEEMNIGMFYDLIQPEIEGIIPFAKDPFGNLICFDYRADKLSPTIVFWDHEEEGEAAIEIICHTFSELLDGLHDD</sequence>
<protein>
    <submittedName>
        <fullName evidence="2">SMI1/KNR4 family protein</fullName>
    </submittedName>
</protein>
<dbReference type="Gene3D" id="3.40.1580.10">
    <property type="entry name" value="SMI1/KNR4-like"/>
    <property type="match status" value="1"/>
</dbReference>
<comment type="caution">
    <text evidence="2">The sequence shown here is derived from an EMBL/GenBank/DDBJ whole genome shotgun (WGS) entry which is preliminary data.</text>
</comment>
<dbReference type="InterPro" id="IPR037883">
    <property type="entry name" value="Knr4/Smi1-like_sf"/>
</dbReference>
<evidence type="ECO:0000313" key="2">
    <source>
        <dbReference type="EMBL" id="MBO1627409.1"/>
    </source>
</evidence>
<dbReference type="RefSeq" id="WP_208018744.1">
    <property type="nucleotide sequence ID" value="NZ_JAGDQJ010000024.1"/>
</dbReference>
<dbReference type="SMART" id="SM00860">
    <property type="entry name" value="SMI1_KNR4"/>
    <property type="match status" value="1"/>
</dbReference>
<dbReference type="Proteomes" id="UP000677611">
    <property type="component" value="Unassembled WGS sequence"/>
</dbReference>
<keyword evidence="3" id="KW-1185">Reference proteome</keyword>
<proteinExistence type="predicted"/>
<dbReference type="InterPro" id="IPR018958">
    <property type="entry name" value="Knr4/Smi1-like_dom"/>
</dbReference>
<reference evidence="2 3" key="1">
    <citation type="submission" date="2021-03" db="EMBL/GenBank/DDBJ databases">
        <title>Identification of novel Bacillus strains.</title>
        <authorList>
            <person name="Xiao Z."/>
            <person name="Li Y."/>
            <person name="Shen J."/>
        </authorList>
    </citation>
    <scope>NUCLEOTIDE SEQUENCE [LARGE SCALE GENOMIC DNA]</scope>
    <source>
        <strain evidence="2 3">SY8</strain>
    </source>
</reference>
<evidence type="ECO:0000313" key="3">
    <source>
        <dbReference type="Proteomes" id="UP000677611"/>
    </source>
</evidence>
<dbReference type="Pfam" id="PF14568">
    <property type="entry name" value="SUKH_6"/>
    <property type="match status" value="1"/>
</dbReference>
<dbReference type="EMBL" id="JAGDQJ010000024">
    <property type="protein sequence ID" value="MBO1627409.1"/>
    <property type="molecule type" value="Genomic_DNA"/>
</dbReference>